<reference evidence="1 2" key="1">
    <citation type="submission" date="2016-04" db="EMBL/GenBank/DDBJ databases">
        <title>Draft genome sequence of Janthinobacterium psychrotolerans sp. nov., isolated from freshwater sediments in Denmark.</title>
        <authorList>
            <person name="Gong X."/>
            <person name="Skrivergaard S."/>
            <person name="Korsgaard B.S."/>
            <person name="Schreiber L."/>
            <person name="Marshall I.P."/>
            <person name="Finster K."/>
            <person name="Schramm A."/>
        </authorList>
    </citation>
    <scope>NUCLEOTIDE SEQUENCE [LARGE SCALE GENOMIC DNA]</scope>
    <source>
        <strain evidence="1 2">S3-2</strain>
    </source>
</reference>
<dbReference type="AlphaFoldDB" id="A0A1A7C028"/>
<name>A0A1A7C028_9BURK</name>
<protein>
    <submittedName>
        <fullName evidence="1">Chaperone modulatory protein CbpM</fullName>
    </submittedName>
</protein>
<dbReference type="EMBL" id="LOCQ01000054">
    <property type="protein sequence ID" value="OBV39286.1"/>
    <property type="molecule type" value="Genomic_DNA"/>
</dbReference>
<dbReference type="Proteomes" id="UP000092713">
    <property type="component" value="Unassembled WGS sequence"/>
</dbReference>
<comment type="caution">
    <text evidence="1">The sequence shown here is derived from an EMBL/GenBank/DDBJ whole genome shotgun (WGS) entry which is preliminary data.</text>
</comment>
<proteinExistence type="predicted"/>
<sequence length="111" mass="12224">MTDRMANLATNNVIGVLLEDAALSLEELARACAVEPDWVVQRVQTGVLLHDGPPPVQAASWRFTSVDLARARRLREIEAVFDANADLAALVVDLSEEVARLRRRLHVLGVE</sequence>
<dbReference type="STRING" id="1747903.ASR47_1009101"/>
<keyword evidence="2" id="KW-1185">Reference proteome</keyword>
<dbReference type="PATRIC" id="fig|1747903.4.peg.2868"/>
<evidence type="ECO:0000313" key="2">
    <source>
        <dbReference type="Proteomes" id="UP000092713"/>
    </source>
</evidence>
<evidence type="ECO:0000313" key="1">
    <source>
        <dbReference type="EMBL" id="OBV39286.1"/>
    </source>
</evidence>
<accession>A0A1A7C028</accession>
<organism evidence="1 2">
    <name type="scientific">Janthinobacterium psychrotolerans</name>
    <dbReference type="NCBI Taxonomy" id="1747903"/>
    <lineage>
        <taxon>Bacteria</taxon>
        <taxon>Pseudomonadati</taxon>
        <taxon>Pseudomonadota</taxon>
        <taxon>Betaproteobacteria</taxon>
        <taxon>Burkholderiales</taxon>
        <taxon>Oxalobacteraceae</taxon>
        <taxon>Janthinobacterium</taxon>
    </lineage>
</organism>
<dbReference type="Gene3D" id="1.10.1660.10">
    <property type="match status" value="1"/>
</dbReference>
<gene>
    <name evidence="1" type="ORF">ASR47_1009101</name>
</gene>